<comment type="caution">
    <text evidence="1">The sequence shown here is derived from an EMBL/GenBank/DDBJ whole genome shotgun (WGS) entry which is preliminary data.</text>
</comment>
<keyword evidence="2" id="KW-1185">Reference proteome</keyword>
<sequence length="120" mass="13312">MGYILDGSSADCADLSALLSFLSEINMAVQLGWTPYHFRALTPLSHPSSTNKGEQNPQPQTLPSPIQALDVDPDPKHPLPVSPTYTRFHLHLSLIYVAILKGISKVRVLFLVFLFPCKIR</sequence>
<proteinExistence type="predicted"/>
<reference evidence="1 2" key="1">
    <citation type="journal article" date="2022" name="Hortic Res">
        <title>A haplotype resolved chromosomal level avocado genome allows analysis of novel avocado genes.</title>
        <authorList>
            <person name="Nath O."/>
            <person name="Fletcher S.J."/>
            <person name="Hayward A."/>
            <person name="Shaw L.M."/>
            <person name="Masouleh A.K."/>
            <person name="Furtado A."/>
            <person name="Henry R.J."/>
            <person name="Mitter N."/>
        </authorList>
    </citation>
    <scope>NUCLEOTIDE SEQUENCE [LARGE SCALE GENOMIC DNA]</scope>
    <source>
        <strain evidence="2">cv. Hass</strain>
    </source>
</reference>
<dbReference type="Proteomes" id="UP001234297">
    <property type="component" value="Chromosome 1"/>
</dbReference>
<dbReference type="EMBL" id="CM056809">
    <property type="protein sequence ID" value="KAJ8649733.1"/>
    <property type="molecule type" value="Genomic_DNA"/>
</dbReference>
<gene>
    <name evidence="1" type="ORF">MRB53_002756</name>
</gene>
<protein>
    <submittedName>
        <fullName evidence="1">Uncharacterized protein</fullName>
    </submittedName>
</protein>
<evidence type="ECO:0000313" key="1">
    <source>
        <dbReference type="EMBL" id="KAJ8649733.1"/>
    </source>
</evidence>
<organism evidence="1 2">
    <name type="scientific">Persea americana</name>
    <name type="common">Avocado</name>
    <dbReference type="NCBI Taxonomy" id="3435"/>
    <lineage>
        <taxon>Eukaryota</taxon>
        <taxon>Viridiplantae</taxon>
        <taxon>Streptophyta</taxon>
        <taxon>Embryophyta</taxon>
        <taxon>Tracheophyta</taxon>
        <taxon>Spermatophyta</taxon>
        <taxon>Magnoliopsida</taxon>
        <taxon>Magnoliidae</taxon>
        <taxon>Laurales</taxon>
        <taxon>Lauraceae</taxon>
        <taxon>Persea</taxon>
    </lineage>
</organism>
<evidence type="ECO:0000313" key="2">
    <source>
        <dbReference type="Proteomes" id="UP001234297"/>
    </source>
</evidence>
<name>A0ACC2MVS2_PERAE</name>
<accession>A0ACC2MVS2</accession>